<keyword evidence="2" id="KW-0902">Two-component regulatory system</keyword>
<dbReference type="PANTHER" id="PTHR35807:SF1">
    <property type="entry name" value="TRANSCRIPTIONAL REGULATOR REDD"/>
    <property type="match status" value="1"/>
</dbReference>
<dbReference type="Gene3D" id="3.40.50.300">
    <property type="entry name" value="P-loop containing nucleotide triphosphate hydrolases"/>
    <property type="match status" value="1"/>
</dbReference>
<keyword evidence="4 6" id="KW-0238">DNA-binding</keyword>
<dbReference type="SUPFAM" id="SSF48452">
    <property type="entry name" value="TPR-like"/>
    <property type="match status" value="1"/>
</dbReference>
<dbReference type="InterPro" id="IPR002182">
    <property type="entry name" value="NB-ARC"/>
</dbReference>
<dbReference type="CDD" id="cd15831">
    <property type="entry name" value="BTAD"/>
    <property type="match status" value="1"/>
</dbReference>
<comment type="similarity">
    <text evidence="1">Belongs to the AfsR/DnrI/RedD regulatory family.</text>
</comment>
<evidence type="ECO:0000313" key="8">
    <source>
        <dbReference type="EMBL" id="CDR06343.1"/>
    </source>
</evidence>
<keyword evidence="5" id="KW-0804">Transcription</keyword>
<dbReference type="SMART" id="SM01043">
    <property type="entry name" value="BTAD"/>
    <property type="match status" value="1"/>
</dbReference>
<dbReference type="PANTHER" id="PTHR35807">
    <property type="entry name" value="TRANSCRIPTIONAL REGULATOR REDD-RELATED"/>
    <property type="match status" value="1"/>
</dbReference>
<evidence type="ECO:0000256" key="6">
    <source>
        <dbReference type="PROSITE-ProRule" id="PRU01091"/>
    </source>
</evidence>
<gene>
    <name evidence="9" type="ORF">J2Z30_001884</name>
    <name evidence="8" type="ORF">SIRAN3245</name>
</gene>
<dbReference type="Pfam" id="PF03704">
    <property type="entry name" value="BTAD"/>
    <property type="match status" value="1"/>
</dbReference>
<dbReference type="EMBL" id="JAGGLR010000004">
    <property type="protein sequence ID" value="MBP2060882.1"/>
    <property type="molecule type" value="Genomic_DNA"/>
</dbReference>
<feature type="DNA-binding region" description="OmpR/PhoB-type" evidence="6">
    <location>
        <begin position="1"/>
        <end position="63"/>
    </location>
</feature>
<dbReference type="AlphaFoldDB" id="A0A060ZK15"/>
<dbReference type="Gene3D" id="1.25.40.10">
    <property type="entry name" value="Tetratricopeptide repeat domain"/>
    <property type="match status" value="1"/>
</dbReference>
<feature type="domain" description="OmpR/PhoB-type" evidence="7">
    <location>
        <begin position="1"/>
        <end position="63"/>
    </location>
</feature>
<dbReference type="GO" id="GO:0043531">
    <property type="term" value="F:ADP binding"/>
    <property type="evidence" value="ECO:0007669"/>
    <property type="project" value="InterPro"/>
</dbReference>
<sequence length="583" mass="63734">MHDRIVPVSDIIDELWLGEPPTTAMATIQTYVYQLRKLLGITDGRSVDGVALLTRPSGYMLRVPTESVDVACFEQCFEAAQKAFAEHQYERAFSALGSTEALWGASVLADVDKGQFLDAYAARLEETWTQATELRIDAYLRLGRHLDAIRELKSLTVRHPLHEGFHCSLMVALHRAGRRHEALDTYRRLRRTLANELGIEPSFSVRQLHQRLLAGDPALDGASPAGRFGSTAPVPPAQLPPDIADLVAPESLVAELEQALTASCDSQTTALLSLTGMGGVGKTTLAVRLAHQLRHLFPDGQFFTSLKSGGARPVIPVDALEGFLLAIGIPPAETPTSLEARSQLFRSWCADRRVLLILDDAVSEEQVRPLLPGGPRCAVIVTNRKPLYGLSGARHVELNPLSSEDGLELLLRITGRPRDQEELQAANTIVKLCDNLPMAIRAVGVKLANPTGFSLKKTAARLADKRKRLGELKSGDLDIQEKIRESYQAIGDLERELLRSLSEQSATAFTVQEAAALIGAKSQVEAQLRTIYEARLLLTDPVCSGELRYILPELVRVFVTTQEAPGAATTTCPPTDHLVFDYA</sequence>
<dbReference type="Proteomes" id="UP000756710">
    <property type="component" value="Unassembled WGS sequence"/>
</dbReference>
<evidence type="ECO:0000313" key="9">
    <source>
        <dbReference type="EMBL" id="MBP2060882.1"/>
    </source>
</evidence>
<evidence type="ECO:0000256" key="2">
    <source>
        <dbReference type="ARBA" id="ARBA00023012"/>
    </source>
</evidence>
<proteinExistence type="inferred from homology"/>
<organism evidence="8">
    <name type="scientific">Streptomyces iranensis</name>
    <dbReference type="NCBI Taxonomy" id="576784"/>
    <lineage>
        <taxon>Bacteria</taxon>
        <taxon>Bacillati</taxon>
        <taxon>Actinomycetota</taxon>
        <taxon>Actinomycetes</taxon>
        <taxon>Kitasatosporales</taxon>
        <taxon>Streptomycetaceae</taxon>
        <taxon>Streptomyces</taxon>
        <taxon>Streptomyces violaceusniger group</taxon>
    </lineage>
</organism>
<evidence type="ECO:0000256" key="4">
    <source>
        <dbReference type="ARBA" id="ARBA00023125"/>
    </source>
</evidence>
<dbReference type="InterPro" id="IPR001867">
    <property type="entry name" value="OmpR/PhoB-type_DNA-bd"/>
</dbReference>
<dbReference type="Pfam" id="PF00931">
    <property type="entry name" value="NB-ARC"/>
    <property type="match status" value="1"/>
</dbReference>
<dbReference type="SUPFAM" id="SSF52540">
    <property type="entry name" value="P-loop containing nucleoside triphosphate hydrolases"/>
    <property type="match status" value="1"/>
</dbReference>
<keyword evidence="10" id="KW-1185">Reference proteome</keyword>
<dbReference type="EMBL" id="LK022848">
    <property type="protein sequence ID" value="CDR06343.1"/>
    <property type="molecule type" value="Genomic_DNA"/>
</dbReference>
<dbReference type="HOGENOM" id="CLU_004665_6_0_11"/>
<dbReference type="InterPro" id="IPR027417">
    <property type="entry name" value="P-loop_NTPase"/>
</dbReference>
<dbReference type="PROSITE" id="PS51755">
    <property type="entry name" value="OMPR_PHOB"/>
    <property type="match status" value="1"/>
</dbReference>
<evidence type="ECO:0000256" key="3">
    <source>
        <dbReference type="ARBA" id="ARBA00023015"/>
    </source>
</evidence>
<dbReference type="InterPro" id="IPR036388">
    <property type="entry name" value="WH-like_DNA-bd_sf"/>
</dbReference>
<evidence type="ECO:0000256" key="5">
    <source>
        <dbReference type="ARBA" id="ARBA00023163"/>
    </source>
</evidence>
<reference evidence="9 10" key="2">
    <citation type="submission" date="2021-03" db="EMBL/GenBank/DDBJ databases">
        <title>Genomic Encyclopedia of Type Strains, Phase IV (KMG-IV): sequencing the most valuable type-strain genomes for metagenomic binning, comparative biology and taxonomic classification.</title>
        <authorList>
            <person name="Goeker M."/>
        </authorList>
    </citation>
    <scope>NUCLEOTIDE SEQUENCE [LARGE SCALE GENOMIC DNA]</scope>
    <source>
        <strain evidence="9 10">DSM 41954</strain>
    </source>
</reference>
<dbReference type="GO" id="GO:0006355">
    <property type="term" value="P:regulation of DNA-templated transcription"/>
    <property type="evidence" value="ECO:0007669"/>
    <property type="project" value="InterPro"/>
</dbReference>
<dbReference type="InterPro" id="IPR011990">
    <property type="entry name" value="TPR-like_helical_dom_sf"/>
</dbReference>
<evidence type="ECO:0000259" key="7">
    <source>
        <dbReference type="PROSITE" id="PS51755"/>
    </source>
</evidence>
<dbReference type="PRINTS" id="PR00364">
    <property type="entry name" value="DISEASERSIST"/>
</dbReference>
<reference evidence="8" key="1">
    <citation type="submission" date="2014-05" db="EMBL/GenBank/DDBJ databases">
        <authorList>
            <person name="Horn Fabian"/>
        </authorList>
    </citation>
    <scope>NUCLEOTIDE SEQUENCE</scope>
</reference>
<evidence type="ECO:0000256" key="1">
    <source>
        <dbReference type="ARBA" id="ARBA00005820"/>
    </source>
</evidence>
<accession>A0A060ZK15</accession>
<keyword evidence="3" id="KW-0805">Transcription regulation</keyword>
<dbReference type="InterPro" id="IPR005158">
    <property type="entry name" value="BTAD"/>
</dbReference>
<dbReference type="GO" id="GO:0000160">
    <property type="term" value="P:phosphorelay signal transduction system"/>
    <property type="evidence" value="ECO:0007669"/>
    <property type="project" value="UniProtKB-KW"/>
</dbReference>
<evidence type="ECO:0000313" key="10">
    <source>
        <dbReference type="Proteomes" id="UP000756710"/>
    </source>
</evidence>
<name>A0A060ZK15_9ACTN</name>
<protein>
    <submittedName>
        <fullName evidence="9">DNA-binding SARP family transcriptional activator</fullName>
    </submittedName>
    <submittedName>
        <fullName evidence="8">Transcriptional regulator, SARP family protein</fullName>
    </submittedName>
</protein>
<dbReference type="InterPro" id="IPR051677">
    <property type="entry name" value="AfsR-DnrI-RedD_regulator"/>
</dbReference>
<dbReference type="Gene3D" id="1.10.10.10">
    <property type="entry name" value="Winged helix-like DNA-binding domain superfamily/Winged helix DNA-binding domain"/>
    <property type="match status" value="1"/>
</dbReference>
<dbReference type="GO" id="GO:0003677">
    <property type="term" value="F:DNA binding"/>
    <property type="evidence" value="ECO:0007669"/>
    <property type="project" value="UniProtKB-UniRule"/>
</dbReference>